<dbReference type="Proteomes" id="UP000077266">
    <property type="component" value="Unassembled WGS sequence"/>
</dbReference>
<evidence type="ECO:0000313" key="1">
    <source>
        <dbReference type="EMBL" id="KZV95505.1"/>
    </source>
</evidence>
<dbReference type="SUPFAM" id="SSF55729">
    <property type="entry name" value="Acyl-CoA N-acyltransferases (Nat)"/>
    <property type="match status" value="1"/>
</dbReference>
<gene>
    <name evidence="1" type="ORF">EXIGLDRAFT_672196</name>
</gene>
<keyword evidence="2" id="KW-1185">Reference proteome</keyword>
<reference evidence="1 2" key="1">
    <citation type="journal article" date="2016" name="Mol. Biol. Evol.">
        <title>Comparative Genomics of Early-Diverging Mushroom-Forming Fungi Provides Insights into the Origins of Lignocellulose Decay Capabilities.</title>
        <authorList>
            <person name="Nagy L.G."/>
            <person name="Riley R."/>
            <person name="Tritt A."/>
            <person name="Adam C."/>
            <person name="Daum C."/>
            <person name="Floudas D."/>
            <person name="Sun H."/>
            <person name="Yadav J.S."/>
            <person name="Pangilinan J."/>
            <person name="Larsson K.H."/>
            <person name="Matsuura K."/>
            <person name="Barry K."/>
            <person name="Labutti K."/>
            <person name="Kuo R."/>
            <person name="Ohm R.A."/>
            <person name="Bhattacharya S.S."/>
            <person name="Shirouzu T."/>
            <person name="Yoshinaga Y."/>
            <person name="Martin F.M."/>
            <person name="Grigoriev I.V."/>
            <person name="Hibbett D.S."/>
        </authorList>
    </citation>
    <scope>NUCLEOTIDE SEQUENCE [LARGE SCALE GENOMIC DNA]</scope>
    <source>
        <strain evidence="1 2">HHB12029</strain>
    </source>
</reference>
<dbReference type="OrthoDB" id="4841025at2759"/>
<name>A0A165JY26_EXIGL</name>
<proteinExistence type="predicted"/>
<dbReference type="InterPro" id="IPR016181">
    <property type="entry name" value="Acyl_CoA_acyltransferase"/>
</dbReference>
<protein>
    <submittedName>
        <fullName evidence="1">Uncharacterized protein</fullName>
    </submittedName>
</protein>
<accession>A0A165JY26</accession>
<evidence type="ECO:0000313" key="2">
    <source>
        <dbReference type="Proteomes" id="UP000077266"/>
    </source>
</evidence>
<sequence>MQPPRSGDAERFTYVLYSDPASQLSESEKVELHAKLRAFASDLLPSLPDYQILSSSISEAFRDKILVLAYDRTTDTLVGFASPAWLDIPGVPTRVLHIGLVVIAPSARSAGLTSELQGRVFLHTLTHVYPRGHWVTNLSNAPNILGNFAEYTVRTYPSPASCSWGASSPSATHLTIARWIDETRMHMVATPSAVFDEERFIFRGMMSGTSFMKPQPEGTDQTSLHRDTTYNAFYGRWIGDPHAGDAILQVGFLEPGHLARMILSPKFTALRGPEIRGSVRAML</sequence>
<dbReference type="AlphaFoldDB" id="A0A165JY26"/>
<organism evidence="1 2">
    <name type="scientific">Exidia glandulosa HHB12029</name>
    <dbReference type="NCBI Taxonomy" id="1314781"/>
    <lineage>
        <taxon>Eukaryota</taxon>
        <taxon>Fungi</taxon>
        <taxon>Dikarya</taxon>
        <taxon>Basidiomycota</taxon>
        <taxon>Agaricomycotina</taxon>
        <taxon>Agaricomycetes</taxon>
        <taxon>Auriculariales</taxon>
        <taxon>Exidiaceae</taxon>
        <taxon>Exidia</taxon>
    </lineage>
</organism>
<dbReference type="InParanoid" id="A0A165JY26"/>
<dbReference type="EMBL" id="KV425956">
    <property type="protein sequence ID" value="KZV95505.1"/>
    <property type="molecule type" value="Genomic_DNA"/>
</dbReference>